<name>A0A9Q3HAD4_9BASI</name>
<sequence length="101" mass="11662">MEKDLPNNTDTNKNNLKVKVYSSEDENEDIFIDALEQQPQRIRVIGPRHCNLISSKINHENILPFSQRQHRVNITNQTCCTPKSLNEAISSSNKENWNAEI</sequence>
<protein>
    <submittedName>
        <fullName evidence="1">Uncharacterized protein</fullName>
    </submittedName>
</protein>
<dbReference type="Proteomes" id="UP000765509">
    <property type="component" value="Unassembled WGS sequence"/>
</dbReference>
<comment type="caution">
    <text evidence="1">The sequence shown here is derived from an EMBL/GenBank/DDBJ whole genome shotgun (WGS) entry which is preliminary data.</text>
</comment>
<accession>A0A9Q3HAD4</accession>
<organism evidence="1 2">
    <name type="scientific">Austropuccinia psidii MF-1</name>
    <dbReference type="NCBI Taxonomy" id="1389203"/>
    <lineage>
        <taxon>Eukaryota</taxon>
        <taxon>Fungi</taxon>
        <taxon>Dikarya</taxon>
        <taxon>Basidiomycota</taxon>
        <taxon>Pucciniomycotina</taxon>
        <taxon>Pucciniomycetes</taxon>
        <taxon>Pucciniales</taxon>
        <taxon>Sphaerophragmiaceae</taxon>
        <taxon>Austropuccinia</taxon>
    </lineage>
</organism>
<gene>
    <name evidence="1" type="ORF">O181_037723</name>
</gene>
<proteinExistence type="predicted"/>
<reference evidence="1" key="1">
    <citation type="submission" date="2021-03" db="EMBL/GenBank/DDBJ databases">
        <title>Draft genome sequence of rust myrtle Austropuccinia psidii MF-1, a brazilian biotype.</title>
        <authorList>
            <person name="Quecine M.C."/>
            <person name="Pachon D.M.R."/>
            <person name="Bonatelli M.L."/>
            <person name="Correr F.H."/>
            <person name="Franceschini L.M."/>
            <person name="Leite T.F."/>
            <person name="Margarido G.R.A."/>
            <person name="Almeida C.A."/>
            <person name="Ferrarezi J.A."/>
            <person name="Labate C.A."/>
        </authorList>
    </citation>
    <scope>NUCLEOTIDE SEQUENCE</scope>
    <source>
        <strain evidence="1">MF-1</strain>
    </source>
</reference>
<evidence type="ECO:0000313" key="2">
    <source>
        <dbReference type="Proteomes" id="UP000765509"/>
    </source>
</evidence>
<dbReference type="OrthoDB" id="7691805at2759"/>
<keyword evidence="2" id="KW-1185">Reference proteome</keyword>
<dbReference type="EMBL" id="AVOT02014512">
    <property type="protein sequence ID" value="MBW0498008.1"/>
    <property type="molecule type" value="Genomic_DNA"/>
</dbReference>
<dbReference type="AlphaFoldDB" id="A0A9Q3HAD4"/>
<evidence type="ECO:0000313" key="1">
    <source>
        <dbReference type="EMBL" id="MBW0498008.1"/>
    </source>
</evidence>